<dbReference type="PROSITE" id="PS50215">
    <property type="entry name" value="ADAM_MEPRO"/>
    <property type="match status" value="1"/>
</dbReference>
<dbReference type="InterPro" id="IPR028002">
    <property type="entry name" value="Myb_DNA-bind_5"/>
</dbReference>
<dbReference type="GO" id="GO:0006509">
    <property type="term" value="P:membrane protein ectodomain proteolysis"/>
    <property type="evidence" value="ECO:0007669"/>
    <property type="project" value="TreeGrafter"/>
</dbReference>
<evidence type="ECO:0000259" key="17">
    <source>
        <dbReference type="PROSITE" id="PS50900"/>
    </source>
</evidence>
<organism evidence="18 19">
    <name type="scientific">Steinernema hermaphroditum</name>
    <dbReference type="NCBI Taxonomy" id="289476"/>
    <lineage>
        <taxon>Eukaryota</taxon>
        <taxon>Metazoa</taxon>
        <taxon>Ecdysozoa</taxon>
        <taxon>Nematoda</taxon>
        <taxon>Chromadorea</taxon>
        <taxon>Rhabditida</taxon>
        <taxon>Tylenchina</taxon>
        <taxon>Panagrolaimomorpha</taxon>
        <taxon>Strongyloidoidea</taxon>
        <taxon>Steinernematidae</taxon>
        <taxon>Steinernema</taxon>
    </lineage>
</organism>
<keyword evidence="5" id="KW-0645">Protease</keyword>
<evidence type="ECO:0000256" key="14">
    <source>
        <dbReference type="PROSITE-ProRule" id="PRU00276"/>
    </source>
</evidence>
<comment type="subcellular location">
    <subcellularLocation>
        <location evidence="1">Secreted</location>
        <location evidence="1">Extracellular space</location>
        <location evidence="1">Extracellular matrix</location>
    </subcellularLocation>
</comment>
<keyword evidence="10" id="KW-0482">Metalloprotease</keyword>
<dbReference type="SUPFAM" id="SSF55486">
    <property type="entry name" value="Metalloproteases ('zincins'), catalytic domain"/>
    <property type="match status" value="1"/>
</dbReference>
<comment type="subunit">
    <text evidence="2">Self-associates forming complexes of several hundred monomers.</text>
</comment>
<keyword evidence="19" id="KW-1185">Reference proteome</keyword>
<evidence type="ECO:0000256" key="2">
    <source>
        <dbReference type="ARBA" id="ARBA00011764"/>
    </source>
</evidence>
<dbReference type="InterPro" id="IPR010909">
    <property type="entry name" value="PLAC"/>
</dbReference>
<keyword evidence="8" id="KW-0378">Hydrolase</keyword>
<evidence type="ECO:0000259" key="16">
    <source>
        <dbReference type="PROSITE" id="PS50215"/>
    </source>
</evidence>
<keyword evidence="4" id="KW-0964">Secreted</keyword>
<proteinExistence type="predicted"/>
<evidence type="ECO:0000256" key="6">
    <source>
        <dbReference type="ARBA" id="ARBA00022723"/>
    </source>
</evidence>
<name>A0AA39HY71_9BILA</name>
<dbReference type="Gene3D" id="3.40.390.10">
    <property type="entry name" value="Collagenase (Catalytic Domain)"/>
    <property type="match status" value="1"/>
</dbReference>
<evidence type="ECO:0000256" key="4">
    <source>
        <dbReference type="ARBA" id="ARBA00022530"/>
    </source>
</evidence>
<evidence type="ECO:0000313" key="18">
    <source>
        <dbReference type="EMBL" id="KAK0414323.1"/>
    </source>
</evidence>
<evidence type="ECO:0000256" key="3">
    <source>
        <dbReference type="ARBA" id="ARBA00016807"/>
    </source>
</evidence>
<protein>
    <recommendedName>
        <fullName evidence="3">Regulatory protein zeste</fullName>
    </recommendedName>
</protein>
<dbReference type="Pfam" id="PF13873">
    <property type="entry name" value="Myb_DNA-bind_5"/>
    <property type="match status" value="1"/>
</dbReference>
<feature type="binding site" evidence="14">
    <location>
        <position position="613"/>
    </location>
    <ligand>
        <name>Zn(2+)</name>
        <dbReference type="ChEBI" id="CHEBI:29105"/>
        <note>catalytic</note>
    </ligand>
</feature>
<evidence type="ECO:0000256" key="13">
    <source>
        <dbReference type="ARBA" id="ARBA00025466"/>
    </source>
</evidence>
<accession>A0AA39HY71</accession>
<comment type="caution">
    <text evidence="18">The sequence shown here is derived from an EMBL/GenBank/DDBJ whole genome shotgun (WGS) entry which is preliminary data.</text>
</comment>
<dbReference type="EMBL" id="JAUCMV010000003">
    <property type="protein sequence ID" value="KAK0414323.1"/>
    <property type="molecule type" value="Genomic_DNA"/>
</dbReference>
<dbReference type="Proteomes" id="UP001175271">
    <property type="component" value="Unassembled WGS sequence"/>
</dbReference>
<comment type="function">
    <text evidence="13">Involved in transvection phenomena (= synapsis-dependent gene expression), where the synaptic pairing of chromosomes carrying genes with which zeste interacts influences the expression of these genes. Zeste binds to DNA and stimulates transcription from a nearby promoter.</text>
</comment>
<gene>
    <name evidence="18" type="ORF">QR680_007265</name>
</gene>
<dbReference type="Pfam" id="PF17771">
    <property type="entry name" value="ADAMTS_CR_2"/>
    <property type="match status" value="1"/>
</dbReference>
<feature type="domain" description="PLAC" evidence="17">
    <location>
        <begin position="786"/>
        <end position="824"/>
    </location>
</feature>
<evidence type="ECO:0000256" key="5">
    <source>
        <dbReference type="ARBA" id="ARBA00022670"/>
    </source>
</evidence>
<feature type="compositionally biased region" description="Low complexity" evidence="15">
    <location>
        <begin position="168"/>
        <end position="184"/>
    </location>
</feature>
<evidence type="ECO:0000256" key="12">
    <source>
        <dbReference type="ARBA" id="ARBA00023180"/>
    </source>
</evidence>
<dbReference type="InterPro" id="IPR001590">
    <property type="entry name" value="Peptidase_M12B"/>
</dbReference>
<feature type="region of interest" description="Disordered" evidence="15">
    <location>
        <begin position="164"/>
        <end position="192"/>
    </location>
</feature>
<dbReference type="Pfam" id="PF01421">
    <property type="entry name" value="Reprolysin"/>
    <property type="match status" value="1"/>
</dbReference>
<evidence type="ECO:0000256" key="8">
    <source>
        <dbReference type="ARBA" id="ARBA00022801"/>
    </source>
</evidence>
<dbReference type="PROSITE" id="PS50900">
    <property type="entry name" value="PLAC"/>
    <property type="match status" value="1"/>
</dbReference>
<feature type="region of interest" description="Disordered" evidence="15">
    <location>
        <begin position="1"/>
        <end position="26"/>
    </location>
</feature>
<evidence type="ECO:0000313" key="19">
    <source>
        <dbReference type="Proteomes" id="UP001175271"/>
    </source>
</evidence>
<evidence type="ECO:0000256" key="10">
    <source>
        <dbReference type="ARBA" id="ARBA00023049"/>
    </source>
</evidence>
<evidence type="ECO:0000256" key="7">
    <source>
        <dbReference type="ARBA" id="ARBA00022729"/>
    </source>
</evidence>
<comment type="caution">
    <text evidence="14">Lacks conserved residue(s) required for the propagation of feature annotation.</text>
</comment>
<dbReference type="InterPro" id="IPR024079">
    <property type="entry name" value="MetalloPept_cat_dom_sf"/>
</dbReference>
<keyword evidence="12" id="KW-0325">Glycoprotein</keyword>
<keyword evidence="6 14" id="KW-0479">Metal-binding</keyword>
<evidence type="ECO:0000256" key="15">
    <source>
        <dbReference type="SAM" id="MobiDB-lite"/>
    </source>
</evidence>
<dbReference type="InterPro" id="IPR041645">
    <property type="entry name" value="ADAMTS_CR_2"/>
</dbReference>
<evidence type="ECO:0000256" key="11">
    <source>
        <dbReference type="ARBA" id="ARBA00023157"/>
    </source>
</evidence>
<evidence type="ECO:0000256" key="9">
    <source>
        <dbReference type="ARBA" id="ARBA00022833"/>
    </source>
</evidence>
<dbReference type="AlphaFoldDB" id="A0AA39HY71"/>
<dbReference type="GO" id="GO:0046872">
    <property type="term" value="F:metal ion binding"/>
    <property type="evidence" value="ECO:0007669"/>
    <property type="project" value="UniProtKB-KW"/>
</dbReference>
<feature type="binding site" evidence="14">
    <location>
        <position position="623"/>
    </location>
    <ligand>
        <name>Zn(2+)</name>
        <dbReference type="ChEBI" id="CHEBI:29105"/>
        <note>catalytic</note>
    </ligand>
</feature>
<dbReference type="GO" id="GO:0004222">
    <property type="term" value="F:metalloendopeptidase activity"/>
    <property type="evidence" value="ECO:0007669"/>
    <property type="project" value="InterPro"/>
</dbReference>
<feature type="active site" evidence="14">
    <location>
        <position position="614"/>
    </location>
</feature>
<keyword evidence="7" id="KW-0732">Signal</keyword>
<dbReference type="Gene3D" id="3.40.1620.60">
    <property type="match status" value="1"/>
</dbReference>
<feature type="binding site" evidence="14">
    <location>
        <position position="617"/>
    </location>
    <ligand>
        <name>Zn(2+)</name>
        <dbReference type="ChEBI" id="CHEBI:29105"/>
        <note>catalytic</note>
    </ligand>
</feature>
<sequence>MTPTNEATTPSNPETPTNHRNGSSVLSSGIMRSEQTLMLVQLYHRNHKTMTSCSHDVEGRKTKQQLWAEIASELNAKYETAFSVEQFKKKLQNIQCTARMKIQAEKRNRTHGLSANQKYSQAELEFIRLFEYHNAPQNLLSSDVPQTNLLESLGIYADENGYHLGAPSNGDSGDSSTSTDYSNNANVPESDSEAAQQLLLALGVGMQHNDSGIFDTSARSPSEQSDQFDVSREIQHLSTTMRHQANGSLLPQEERHWRENILKSQEMILQNQVRFEEMLKDRKREIELEERKLAAINSLSDRVARLCDILSSFENSLRSTKTSACLTPSSLIPVFHFVHGPSSAVISHEPVCGLCPSTCPPETMTADRVFWALFIALLSDVSALPPSPAKINSFALTKHVRFKHFKFTKKVLFKNAPSSFNDYHEDFNLNLLFVADHSMFEAFHELALHDEFSAQYALQQYLRGVFEEMRVIYNRLIFFKDRRINLHLSGTFIARREDDCPLKTLQGELRKDLNETNFDDDYSAGNDSDSTVMSLSISALDAVNRVHVWIRKFAHLLPFHDHVILLTKFDLLSSRNDSATQGMAYVGAMCALGDSSSVVEDIGGLTTAVIAAHELAHSLGAYHDGSGEAKDCHRTLNYLMSPVASGTEDSRSFANSLLLSQCSTKQIENFLRSKQSACLRKRVASKEKHKVKKAVDIEQTNKIRPGEIFDKNRQCQLAYGPHYGVCLNREYGKLGDPCRRLWCKNRLHKRFSPCETRSYFPAMDGTPCGFQKWCISGSCVANIRFYKKDCNDVNSSFCQTLNLDNFCETETFGKICCSSCENHKHYSRRTLKKQRKKVPSVILNTFASNNSTDL</sequence>
<feature type="domain" description="Peptidase M12B" evidence="16">
    <location>
        <begin position="472"/>
        <end position="683"/>
    </location>
</feature>
<dbReference type="PANTHER" id="PTHR11905">
    <property type="entry name" value="ADAM A DISINTEGRIN AND METALLOPROTEASE DOMAIN"/>
    <property type="match status" value="1"/>
</dbReference>
<keyword evidence="11" id="KW-1015">Disulfide bond</keyword>
<reference evidence="18" key="1">
    <citation type="submission" date="2023-06" db="EMBL/GenBank/DDBJ databases">
        <title>Genomic analysis of the entomopathogenic nematode Steinernema hermaphroditum.</title>
        <authorList>
            <person name="Schwarz E.M."/>
            <person name="Heppert J.K."/>
            <person name="Baniya A."/>
            <person name="Schwartz H.T."/>
            <person name="Tan C.-H."/>
            <person name="Antoshechkin I."/>
            <person name="Sternberg P.W."/>
            <person name="Goodrich-Blair H."/>
            <person name="Dillman A.R."/>
        </authorList>
    </citation>
    <scope>NUCLEOTIDE SEQUENCE</scope>
    <source>
        <strain evidence="18">PS9179</strain>
        <tissue evidence="18">Whole animal</tissue>
    </source>
</reference>
<dbReference type="PANTHER" id="PTHR11905:SF159">
    <property type="entry name" value="ADAM METALLOPROTEASE"/>
    <property type="match status" value="1"/>
</dbReference>
<keyword evidence="4" id="KW-0272">Extracellular matrix</keyword>
<evidence type="ECO:0000256" key="1">
    <source>
        <dbReference type="ARBA" id="ARBA00004498"/>
    </source>
</evidence>
<keyword evidence="9 14" id="KW-0862">Zinc</keyword>